<keyword evidence="6" id="KW-0479">Metal-binding</keyword>
<dbReference type="InterPro" id="IPR003188">
    <property type="entry name" value="PTS_IIA_lac/cel"/>
</dbReference>
<sequence length="112" mass="12687">MNLESEIFSIISNGGDARAIAYEALQLAYEKKFDLSKEKMCEAHNTLNKAHNTQTKLIQAELNNEKIDMSLLLVHAQDHLMTAISEMSLIEQMIKILERIDKLEQMVNPGGK</sequence>
<dbReference type="InterPro" id="IPR036542">
    <property type="entry name" value="PTS_IIA_lac/cel_sf"/>
</dbReference>
<protein>
    <submittedName>
        <fullName evidence="8">PTS lactose/cellobiose transporter subunit IIA</fullName>
    </submittedName>
</protein>
<reference evidence="8 9" key="1">
    <citation type="submission" date="2018-03" db="EMBL/GenBank/DDBJ databases">
        <authorList>
            <person name="Keele B.F."/>
        </authorList>
    </citation>
    <scope>NUCLEOTIDE SEQUENCE [LARGE SCALE GENOMIC DNA]</scope>
    <source>
        <strain evidence="8">ZCTH4_d</strain>
    </source>
</reference>
<keyword evidence="2" id="KW-0762">Sugar transport</keyword>
<keyword evidence="3" id="KW-0808">Transferase</keyword>
<accession>A0A3E0K434</accession>
<comment type="caution">
    <text evidence="8">The sequence shown here is derived from an EMBL/GenBank/DDBJ whole genome shotgun (WGS) entry which is preliminary data.</text>
</comment>
<evidence type="ECO:0000313" key="9">
    <source>
        <dbReference type="Proteomes" id="UP000257014"/>
    </source>
</evidence>
<organism evidence="8 9">
    <name type="scientific">Caldibacillus debilis</name>
    <dbReference type="NCBI Taxonomy" id="301148"/>
    <lineage>
        <taxon>Bacteria</taxon>
        <taxon>Bacillati</taxon>
        <taxon>Bacillota</taxon>
        <taxon>Bacilli</taxon>
        <taxon>Bacillales</taxon>
        <taxon>Bacillaceae</taxon>
        <taxon>Caldibacillus</taxon>
    </lineage>
</organism>
<dbReference type="PROSITE" id="PS51095">
    <property type="entry name" value="PTS_EIIA_TYPE_3"/>
    <property type="match status" value="1"/>
</dbReference>
<keyword evidence="1" id="KW-0813">Transport</keyword>
<dbReference type="SUPFAM" id="SSF46973">
    <property type="entry name" value="Enzyme IIa from lactose specific PTS, IIa-lac"/>
    <property type="match status" value="1"/>
</dbReference>
<evidence type="ECO:0000313" key="8">
    <source>
        <dbReference type="EMBL" id="REJ28393.1"/>
    </source>
</evidence>
<proteinExistence type="predicted"/>
<dbReference type="GO" id="GO:0009401">
    <property type="term" value="P:phosphoenolpyruvate-dependent sugar phosphotransferase system"/>
    <property type="evidence" value="ECO:0007669"/>
    <property type="project" value="UniProtKB-KW"/>
</dbReference>
<feature type="modified residue" description="Phosphohistidine; by HPr" evidence="7">
    <location>
        <position position="75"/>
    </location>
</feature>
<dbReference type="Pfam" id="PF02255">
    <property type="entry name" value="PTS_IIA"/>
    <property type="match status" value="1"/>
</dbReference>
<dbReference type="AlphaFoldDB" id="A0A3E0K434"/>
<dbReference type="EMBL" id="QEWE01000017">
    <property type="protein sequence ID" value="REJ28393.1"/>
    <property type="molecule type" value="Genomic_DNA"/>
</dbReference>
<feature type="active site" description="Tele-phosphohistidine intermediate" evidence="5">
    <location>
        <position position="75"/>
    </location>
</feature>
<evidence type="ECO:0000256" key="5">
    <source>
        <dbReference type="PIRSR" id="PIRSR000699-1"/>
    </source>
</evidence>
<keyword evidence="4" id="KW-0598">Phosphotransferase system</keyword>
<feature type="binding site" evidence="6">
    <location>
        <position position="78"/>
    </location>
    <ligand>
        <name>Mg(2+)</name>
        <dbReference type="ChEBI" id="CHEBI:18420"/>
        <note>ligand shared between all trimeric partners</note>
    </ligand>
</feature>
<name>A0A3E0K434_9BACI</name>
<dbReference type="PANTHER" id="PTHR34382">
    <property type="entry name" value="PTS SYSTEM N,N'-DIACETYLCHITOBIOSE-SPECIFIC EIIA COMPONENT"/>
    <property type="match status" value="1"/>
</dbReference>
<dbReference type="PANTHER" id="PTHR34382:SF7">
    <property type="entry name" value="PTS SYSTEM N,N'-DIACETYLCHITOBIOSE-SPECIFIC EIIA COMPONENT"/>
    <property type="match status" value="1"/>
</dbReference>
<dbReference type="RefSeq" id="WP_276643671.1">
    <property type="nucleotide sequence ID" value="NZ_QEWE01000017.1"/>
</dbReference>
<gene>
    <name evidence="8" type="ORF">C6P37_09180</name>
</gene>
<dbReference type="GO" id="GO:0016740">
    <property type="term" value="F:transferase activity"/>
    <property type="evidence" value="ECO:0007669"/>
    <property type="project" value="UniProtKB-KW"/>
</dbReference>
<comment type="cofactor">
    <cofactor evidence="6">
        <name>Mg(2+)</name>
        <dbReference type="ChEBI" id="CHEBI:18420"/>
    </cofactor>
    <text evidence="6">Binds 1 Mg(2+) ion per trimer.</text>
</comment>
<dbReference type="CDD" id="cd00215">
    <property type="entry name" value="PTS_IIA_lac"/>
    <property type="match status" value="1"/>
</dbReference>
<evidence type="ECO:0000256" key="6">
    <source>
        <dbReference type="PIRSR" id="PIRSR000699-2"/>
    </source>
</evidence>
<evidence type="ECO:0000256" key="3">
    <source>
        <dbReference type="ARBA" id="ARBA00022679"/>
    </source>
</evidence>
<dbReference type="PIRSF" id="PIRSF000699">
    <property type="entry name" value="PTS_IILac_III"/>
    <property type="match status" value="1"/>
</dbReference>
<evidence type="ECO:0000256" key="7">
    <source>
        <dbReference type="PROSITE-ProRule" id="PRU00418"/>
    </source>
</evidence>
<keyword evidence="6" id="KW-0460">Magnesium</keyword>
<evidence type="ECO:0000256" key="4">
    <source>
        <dbReference type="ARBA" id="ARBA00022683"/>
    </source>
</evidence>
<dbReference type="GO" id="GO:0046872">
    <property type="term" value="F:metal ion binding"/>
    <property type="evidence" value="ECO:0007669"/>
    <property type="project" value="UniProtKB-KW"/>
</dbReference>
<dbReference type="Proteomes" id="UP000257014">
    <property type="component" value="Unassembled WGS sequence"/>
</dbReference>
<evidence type="ECO:0000256" key="2">
    <source>
        <dbReference type="ARBA" id="ARBA00022597"/>
    </source>
</evidence>
<evidence type="ECO:0000256" key="1">
    <source>
        <dbReference type="ARBA" id="ARBA00022448"/>
    </source>
</evidence>
<dbReference type="Gene3D" id="1.20.58.80">
    <property type="entry name" value="Phosphotransferase system, lactose/cellobiose-type IIA subunit"/>
    <property type="match status" value="1"/>
</dbReference>